<dbReference type="Gene3D" id="3.30.70.100">
    <property type="match status" value="1"/>
</dbReference>
<protein>
    <recommendedName>
        <fullName evidence="2">EthD domain-containing protein</fullName>
    </recommendedName>
</protein>
<dbReference type="SUPFAM" id="SSF54909">
    <property type="entry name" value="Dimeric alpha+beta barrel"/>
    <property type="match status" value="1"/>
</dbReference>
<dbReference type="AlphaFoldDB" id="A0A9P4N119"/>
<comment type="similarity">
    <text evidence="1">Belongs to the tpcK family.</text>
</comment>
<evidence type="ECO:0000259" key="2">
    <source>
        <dbReference type="Pfam" id="PF07110"/>
    </source>
</evidence>
<feature type="domain" description="EthD" evidence="2">
    <location>
        <begin position="32"/>
        <end position="124"/>
    </location>
</feature>
<dbReference type="OrthoDB" id="3454835at2759"/>
<name>A0A9P4N119_9PLEO</name>
<accession>A0A9P4N119</accession>
<sequence>MDKHKFTFSEFRPEHRPNQQPYVRLLMFFHKRPDISQEKFQEWWRTVHADLTMAAQGLNAHVLRYVQTHTTPEQKKQLKSLGMEPLSYDAMSEIHLRSLDDWIKFSNSPVFAEKLYEDGKNFMQEPLRVMLGQDNIVYGSKIDTSGGTDGIMPHDSRLKLGSKL</sequence>
<reference evidence="4" key="1">
    <citation type="journal article" date="2020" name="Stud. Mycol.">
        <title>101 Dothideomycetes genomes: A test case for predicting lifestyles and emergence of pathogens.</title>
        <authorList>
            <person name="Haridas S."/>
            <person name="Albert R."/>
            <person name="Binder M."/>
            <person name="Bloem J."/>
            <person name="LaButti K."/>
            <person name="Salamov A."/>
            <person name="Andreopoulos B."/>
            <person name="Baker S."/>
            <person name="Barry K."/>
            <person name="Bills G."/>
            <person name="Bluhm B."/>
            <person name="Cannon C."/>
            <person name="Castanera R."/>
            <person name="Culley D."/>
            <person name="Daum C."/>
            <person name="Ezra D."/>
            <person name="Gonzalez J."/>
            <person name="Henrissat B."/>
            <person name="Kuo A."/>
            <person name="Liang C."/>
            <person name="Lipzen A."/>
            <person name="Lutzoni F."/>
            <person name="Magnuson J."/>
            <person name="Mondo S."/>
            <person name="Nolan M."/>
            <person name="Ohm R."/>
            <person name="Pangilinan J."/>
            <person name="Park H.-J."/>
            <person name="Ramirez L."/>
            <person name="Alfaro M."/>
            <person name="Sun H."/>
            <person name="Tritt A."/>
            <person name="Yoshinaga Y."/>
            <person name="Zwiers L.-H."/>
            <person name="Turgeon B."/>
            <person name="Goodwin S."/>
            <person name="Spatafora J."/>
            <person name="Crous P."/>
            <person name="Grigoriev I."/>
        </authorList>
    </citation>
    <scope>NUCLEOTIDE SEQUENCE [LARGE SCALE GENOMIC DNA]</scope>
    <source>
        <strain evidence="4">CBS 304.66</strain>
    </source>
</reference>
<dbReference type="InterPro" id="IPR011008">
    <property type="entry name" value="Dimeric_a/b-barrel"/>
</dbReference>
<proteinExistence type="inferred from homology"/>
<keyword evidence="4" id="KW-1185">Reference proteome</keyword>
<dbReference type="GO" id="GO:0016491">
    <property type="term" value="F:oxidoreductase activity"/>
    <property type="evidence" value="ECO:0007669"/>
    <property type="project" value="InterPro"/>
</dbReference>
<evidence type="ECO:0000313" key="4">
    <source>
        <dbReference type="Proteomes" id="UP000800093"/>
    </source>
</evidence>
<dbReference type="Proteomes" id="UP000800093">
    <property type="component" value="Unassembled WGS sequence"/>
</dbReference>
<dbReference type="EMBL" id="ML986604">
    <property type="protein sequence ID" value="KAF2265560.1"/>
    <property type="molecule type" value="Genomic_DNA"/>
</dbReference>
<organism evidence="3 4">
    <name type="scientific">Lojkania enalia</name>
    <dbReference type="NCBI Taxonomy" id="147567"/>
    <lineage>
        <taxon>Eukaryota</taxon>
        <taxon>Fungi</taxon>
        <taxon>Dikarya</taxon>
        <taxon>Ascomycota</taxon>
        <taxon>Pezizomycotina</taxon>
        <taxon>Dothideomycetes</taxon>
        <taxon>Pleosporomycetidae</taxon>
        <taxon>Pleosporales</taxon>
        <taxon>Pleosporales incertae sedis</taxon>
        <taxon>Lojkania</taxon>
    </lineage>
</organism>
<dbReference type="Pfam" id="PF07110">
    <property type="entry name" value="EthD"/>
    <property type="match status" value="1"/>
</dbReference>
<evidence type="ECO:0000256" key="1">
    <source>
        <dbReference type="ARBA" id="ARBA00005986"/>
    </source>
</evidence>
<evidence type="ECO:0000313" key="3">
    <source>
        <dbReference type="EMBL" id="KAF2265560.1"/>
    </source>
</evidence>
<dbReference type="InterPro" id="IPR009799">
    <property type="entry name" value="EthD_dom"/>
</dbReference>
<comment type="caution">
    <text evidence="3">The sequence shown here is derived from an EMBL/GenBank/DDBJ whole genome shotgun (WGS) entry which is preliminary data.</text>
</comment>
<gene>
    <name evidence="3" type="ORF">CC78DRAFT_598644</name>
</gene>